<evidence type="ECO:0000256" key="2">
    <source>
        <dbReference type="ARBA" id="ARBA00004236"/>
    </source>
</evidence>
<evidence type="ECO:0000256" key="4">
    <source>
        <dbReference type="ARBA" id="ARBA00022692"/>
    </source>
</evidence>
<comment type="subcellular location">
    <subcellularLocation>
        <location evidence="2">Cell membrane</location>
    </subcellularLocation>
    <subcellularLocation>
        <location evidence="1">Membrane</location>
        <topology evidence="1">Single-pass membrane protein</topology>
    </subcellularLocation>
</comment>
<dbReference type="InterPro" id="IPR018764">
    <property type="entry name" value="RskA_C"/>
</dbReference>
<accession>A0A1W1VLP0</accession>
<dbReference type="RefSeq" id="WP_084049594.1">
    <property type="nucleotide sequence ID" value="NZ_FWWU01000009.1"/>
</dbReference>
<dbReference type="InterPro" id="IPR051474">
    <property type="entry name" value="Anti-sigma-K/W_factor"/>
</dbReference>
<proteinExistence type="predicted"/>
<keyword evidence="11" id="KW-1185">Reference proteome</keyword>
<dbReference type="GO" id="GO:0006417">
    <property type="term" value="P:regulation of translation"/>
    <property type="evidence" value="ECO:0007669"/>
    <property type="project" value="TreeGrafter"/>
</dbReference>
<dbReference type="GO" id="GO:0016989">
    <property type="term" value="F:sigma factor antagonist activity"/>
    <property type="evidence" value="ECO:0007669"/>
    <property type="project" value="TreeGrafter"/>
</dbReference>
<dbReference type="Proteomes" id="UP000192582">
    <property type="component" value="Unassembled WGS sequence"/>
</dbReference>
<dbReference type="GO" id="GO:0005886">
    <property type="term" value="C:plasma membrane"/>
    <property type="evidence" value="ECO:0007669"/>
    <property type="project" value="UniProtKB-SubCell"/>
</dbReference>
<evidence type="ECO:0000259" key="9">
    <source>
        <dbReference type="Pfam" id="PF10099"/>
    </source>
</evidence>
<keyword evidence="3" id="KW-1003">Cell membrane</keyword>
<dbReference type="EMBL" id="FWWU01000009">
    <property type="protein sequence ID" value="SMB94236.1"/>
    <property type="molecule type" value="Genomic_DNA"/>
</dbReference>
<organism evidence="10 11">
    <name type="scientific">Deinococcus hopiensis KR-140</name>
    <dbReference type="NCBI Taxonomy" id="695939"/>
    <lineage>
        <taxon>Bacteria</taxon>
        <taxon>Thermotogati</taxon>
        <taxon>Deinococcota</taxon>
        <taxon>Deinococci</taxon>
        <taxon>Deinococcales</taxon>
        <taxon>Deinococcaceae</taxon>
        <taxon>Deinococcus</taxon>
    </lineage>
</organism>
<dbReference type="AlphaFoldDB" id="A0A1W1VLP0"/>
<evidence type="ECO:0000313" key="10">
    <source>
        <dbReference type="EMBL" id="SMB94236.1"/>
    </source>
</evidence>
<name>A0A1W1VLP0_9DEIO</name>
<dbReference type="PANTHER" id="PTHR37461:SF1">
    <property type="entry name" value="ANTI-SIGMA-K FACTOR RSKA"/>
    <property type="match status" value="1"/>
</dbReference>
<evidence type="ECO:0000313" key="11">
    <source>
        <dbReference type="Proteomes" id="UP000192582"/>
    </source>
</evidence>
<evidence type="ECO:0000256" key="7">
    <source>
        <dbReference type="ARBA" id="ARBA00029829"/>
    </source>
</evidence>
<dbReference type="PANTHER" id="PTHR37461">
    <property type="entry name" value="ANTI-SIGMA-K FACTOR RSKA"/>
    <property type="match status" value="1"/>
</dbReference>
<evidence type="ECO:0000256" key="3">
    <source>
        <dbReference type="ARBA" id="ARBA00022475"/>
    </source>
</evidence>
<keyword evidence="4" id="KW-0812">Transmembrane</keyword>
<keyword evidence="5" id="KW-1133">Transmembrane helix</keyword>
<sequence length="223" mass="23502">MSADLDTLTAYALGILSPEEEARVEAALDRDPALRARVQAERESLLTLVESLPEVELPAGAEERLMVRLSTERGQASPTNLHLSPPVQTSTPRRVPWLPLSAAGIAAALALAFALRPSADPLRQYAETPGAVTQPLAVNGARIGDLVRMGGGRAYLHLSAPPEAGRVYQMWQIQGKTPVPLGVFEGQGFLLTGLSPGATVAVSVEPPGGSPQPTTKPILVQQL</sequence>
<dbReference type="OrthoDB" id="153510at2"/>
<keyword evidence="6" id="KW-0472">Membrane</keyword>
<feature type="domain" description="Anti-sigma K factor RskA C-terminal" evidence="9">
    <location>
        <begin position="103"/>
        <end position="218"/>
    </location>
</feature>
<reference evidence="10 11" key="1">
    <citation type="submission" date="2017-04" db="EMBL/GenBank/DDBJ databases">
        <authorList>
            <person name="Afonso C.L."/>
            <person name="Miller P.J."/>
            <person name="Scott M.A."/>
            <person name="Spackman E."/>
            <person name="Goraichik I."/>
            <person name="Dimitrov K.M."/>
            <person name="Suarez D.L."/>
            <person name="Swayne D.E."/>
        </authorList>
    </citation>
    <scope>NUCLEOTIDE SEQUENCE [LARGE SCALE GENOMIC DNA]</scope>
    <source>
        <strain evidence="10 11">KR-140</strain>
    </source>
</reference>
<dbReference type="STRING" id="695939.SAMN00790413_02303"/>
<evidence type="ECO:0000256" key="5">
    <source>
        <dbReference type="ARBA" id="ARBA00022989"/>
    </source>
</evidence>
<evidence type="ECO:0000256" key="1">
    <source>
        <dbReference type="ARBA" id="ARBA00004167"/>
    </source>
</evidence>
<evidence type="ECO:0000256" key="6">
    <source>
        <dbReference type="ARBA" id="ARBA00023136"/>
    </source>
</evidence>
<evidence type="ECO:0000256" key="8">
    <source>
        <dbReference type="ARBA" id="ARBA00030803"/>
    </source>
</evidence>
<gene>
    <name evidence="10" type="ORF">SAMN00790413_02303</name>
</gene>
<dbReference type="Pfam" id="PF10099">
    <property type="entry name" value="RskA_C"/>
    <property type="match status" value="1"/>
</dbReference>
<dbReference type="InterPro" id="IPR041916">
    <property type="entry name" value="Anti_sigma_zinc_sf"/>
</dbReference>
<dbReference type="Gene3D" id="1.10.10.1320">
    <property type="entry name" value="Anti-sigma factor, zinc-finger domain"/>
    <property type="match status" value="1"/>
</dbReference>
<protein>
    <recommendedName>
        <fullName evidence="8">Regulator of SigK</fullName>
    </recommendedName>
    <alternativeName>
        <fullName evidence="7">Sigma-K anti-sigma factor RskA</fullName>
    </alternativeName>
</protein>